<feature type="compositionally biased region" description="Low complexity" evidence="1">
    <location>
        <begin position="220"/>
        <end position="237"/>
    </location>
</feature>
<dbReference type="KEGG" id="adu:127748406"/>
<evidence type="ECO:0000256" key="1">
    <source>
        <dbReference type="SAM" id="MobiDB-lite"/>
    </source>
</evidence>
<gene>
    <name evidence="3" type="primary">LOC127748406</name>
</gene>
<dbReference type="Proteomes" id="UP000515211">
    <property type="component" value="Chromosome 6"/>
</dbReference>
<name>A0A9C6U0N6_ARADU</name>
<protein>
    <submittedName>
        <fullName evidence="3">Uncharacterized protein LOC127748406</fullName>
    </submittedName>
</protein>
<feature type="compositionally biased region" description="Low complexity" evidence="1">
    <location>
        <begin position="101"/>
        <end position="119"/>
    </location>
</feature>
<feature type="compositionally biased region" description="Acidic residues" evidence="1">
    <location>
        <begin position="167"/>
        <end position="176"/>
    </location>
</feature>
<accession>A0A9C6U0N6</accession>
<dbReference type="RefSeq" id="XP_052118829.1">
    <property type="nucleotide sequence ID" value="XM_052262869.1"/>
</dbReference>
<reference evidence="3" key="2">
    <citation type="submission" date="2025-08" db="UniProtKB">
        <authorList>
            <consortium name="RefSeq"/>
        </authorList>
    </citation>
    <scope>IDENTIFICATION</scope>
    <source>
        <tissue evidence="3">Whole plant</tissue>
    </source>
</reference>
<feature type="compositionally biased region" description="Basic and acidic residues" evidence="1">
    <location>
        <begin position="177"/>
        <end position="186"/>
    </location>
</feature>
<feature type="compositionally biased region" description="Low complexity" evidence="1">
    <location>
        <begin position="155"/>
        <end position="166"/>
    </location>
</feature>
<sequence length="246" mass="27447">MPSTHETEILAAMITLLWCVMEDKDLYLPQFIRHYMAKVHVRGTLPFPYLVTQLGRRADVPWEDADERPPAADCRKIIPHSRNFLALGYKPPPFTATDETAPPSAGPSSSTAAPAASIAPPLPQMERRNRCQYEKSEHRSKRRYEHLKLIIRQGSDIPSEPDTPSEPSEEEADEHEEETHSQEETHPQAGTEQATSQAEVPQQIEAADPEIPIQSAPRLQQPDPQPTTTKTLATIPTSDDTLSHPA</sequence>
<evidence type="ECO:0000313" key="3">
    <source>
        <dbReference type="RefSeq" id="XP_052118829.1"/>
    </source>
</evidence>
<dbReference type="AlphaFoldDB" id="A0A9C6U0N6"/>
<proteinExistence type="predicted"/>
<feature type="compositionally biased region" description="Basic and acidic residues" evidence="1">
    <location>
        <begin position="125"/>
        <end position="137"/>
    </location>
</feature>
<dbReference type="GeneID" id="127748406"/>
<keyword evidence="2" id="KW-1185">Reference proteome</keyword>
<reference evidence="2" key="1">
    <citation type="journal article" date="2016" name="Nat. Genet.">
        <title>The genome sequences of Arachis duranensis and Arachis ipaensis, the diploid ancestors of cultivated peanut.</title>
        <authorList>
            <person name="Bertioli D.J."/>
            <person name="Cannon S.B."/>
            <person name="Froenicke L."/>
            <person name="Huang G."/>
            <person name="Farmer A.D."/>
            <person name="Cannon E.K."/>
            <person name="Liu X."/>
            <person name="Gao D."/>
            <person name="Clevenger J."/>
            <person name="Dash S."/>
            <person name="Ren L."/>
            <person name="Moretzsohn M.C."/>
            <person name="Shirasawa K."/>
            <person name="Huang W."/>
            <person name="Vidigal B."/>
            <person name="Abernathy B."/>
            <person name="Chu Y."/>
            <person name="Niederhuth C.E."/>
            <person name="Umale P."/>
            <person name="Araujo A.C."/>
            <person name="Kozik A."/>
            <person name="Kim K.D."/>
            <person name="Burow M.D."/>
            <person name="Varshney R.K."/>
            <person name="Wang X."/>
            <person name="Zhang X."/>
            <person name="Barkley N."/>
            <person name="Guimaraes P.M."/>
            <person name="Isobe S."/>
            <person name="Guo B."/>
            <person name="Liao B."/>
            <person name="Stalker H.T."/>
            <person name="Schmitz R.J."/>
            <person name="Scheffler B.E."/>
            <person name="Leal-Bertioli S.C."/>
            <person name="Xun X."/>
            <person name="Jackson S.A."/>
            <person name="Michelmore R."/>
            <person name="Ozias-Akins P."/>
        </authorList>
    </citation>
    <scope>NUCLEOTIDE SEQUENCE [LARGE SCALE GENOMIC DNA]</scope>
    <source>
        <strain evidence="2">cv. V14167</strain>
    </source>
</reference>
<evidence type="ECO:0000313" key="2">
    <source>
        <dbReference type="Proteomes" id="UP000515211"/>
    </source>
</evidence>
<organism evidence="2 3">
    <name type="scientific">Arachis duranensis</name>
    <name type="common">Wild peanut</name>
    <dbReference type="NCBI Taxonomy" id="130453"/>
    <lineage>
        <taxon>Eukaryota</taxon>
        <taxon>Viridiplantae</taxon>
        <taxon>Streptophyta</taxon>
        <taxon>Embryophyta</taxon>
        <taxon>Tracheophyta</taxon>
        <taxon>Spermatophyta</taxon>
        <taxon>Magnoliopsida</taxon>
        <taxon>eudicotyledons</taxon>
        <taxon>Gunneridae</taxon>
        <taxon>Pentapetalae</taxon>
        <taxon>rosids</taxon>
        <taxon>fabids</taxon>
        <taxon>Fabales</taxon>
        <taxon>Fabaceae</taxon>
        <taxon>Papilionoideae</taxon>
        <taxon>50 kb inversion clade</taxon>
        <taxon>dalbergioids sensu lato</taxon>
        <taxon>Dalbergieae</taxon>
        <taxon>Pterocarpus clade</taxon>
        <taxon>Arachis</taxon>
    </lineage>
</organism>
<feature type="region of interest" description="Disordered" evidence="1">
    <location>
        <begin position="90"/>
        <end position="246"/>
    </location>
</feature>
<feature type="compositionally biased region" description="Polar residues" evidence="1">
    <location>
        <begin position="188"/>
        <end position="200"/>
    </location>
</feature>